<evidence type="ECO:0000313" key="3">
    <source>
        <dbReference type="Proteomes" id="UP000007703"/>
    </source>
</evidence>
<dbReference type="RefSeq" id="XP_002615874.1">
    <property type="nucleotide sequence ID" value="XM_002615828.1"/>
</dbReference>
<reference evidence="2 3" key="1">
    <citation type="journal article" date="2009" name="Nature">
        <title>Evolution of pathogenicity and sexual reproduction in eight Candida genomes.</title>
        <authorList>
            <person name="Butler G."/>
            <person name="Rasmussen M.D."/>
            <person name="Lin M.F."/>
            <person name="Santos M.A."/>
            <person name="Sakthikumar S."/>
            <person name="Munro C.A."/>
            <person name="Rheinbay E."/>
            <person name="Grabherr M."/>
            <person name="Forche A."/>
            <person name="Reedy J.L."/>
            <person name="Agrafioti I."/>
            <person name="Arnaud M.B."/>
            <person name="Bates S."/>
            <person name="Brown A.J."/>
            <person name="Brunke S."/>
            <person name="Costanzo M.C."/>
            <person name="Fitzpatrick D.A."/>
            <person name="de Groot P.W."/>
            <person name="Harris D."/>
            <person name="Hoyer L.L."/>
            <person name="Hube B."/>
            <person name="Klis F.M."/>
            <person name="Kodira C."/>
            <person name="Lennard N."/>
            <person name="Logue M.E."/>
            <person name="Martin R."/>
            <person name="Neiman A.M."/>
            <person name="Nikolaou E."/>
            <person name="Quail M.A."/>
            <person name="Quinn J."/>
            <person name="Santos M.C."/>
            <person name="Schmitzberger F.F."/>
            <person name="Sherlock G."/>
            <person name="Shah P."/>
            <person name="Silverstein K.A."/>
            <person name="Skrzypek M.S."/>
            <person name="Soll D."/>
            <person name="Staggs R."/>
            <person name="Stansfield I."/>
            <person name="Stumpf M.P."/>
            <person name="Sudbery P.E."/>
            <person name="Srikantha T."/>
            <person name="Zeng Q."/>
            <person name="Berman J."/>
            <person name="Berriman M."/>
            <person name="Heitman J."/>
            <person name="Gow N.A."/>
            <person name="Lorenz M.C."/>
            <person name="Birren B.W."/>
            <person name="Kellis M."/>
            <person name="Cuomo C.A."/>
        </authorList>
    </citation>
    <scope>NUCLEOTIDE SEQUENCE [LARGE SCALE GENOMIC DNA]</scope>
    <source>
        <strain evidence="2 3">ATCC 42720</strain>
    </source>
</reference>
<name>C4Y979_CLAL4</name>
<accession>C4Y979</accession>
<protein>
    <submittedName>
        <fullName evidence="2">Uncharacterized protein</fullName>
    </submittedName>
</protein>
<proteinExistence type="predicted"/>
<dbReference type="KEGG" id="clu:CLUG_04756"/>
<organism evidence="2 3">
    <name type="scientific">Clavispora lusitaniae (strain ATCC 42720)</name>
    <name type="common">Yeast</name>
    <name type="synonym">Candida lusitaniae</name>
    <dbReference type="NCBI Taxonomy" id="306902"/>
    <lineage>
        <taxon>Eukaryota</taxon>
        <taxon>Fungi</taxon>
        <taxon>Dikarya</taxon>
        <taxon>Ascomycota</taxon>
        <taxon>Saccharomycotina</taxon>
        <taxon>Pichiomycetes</taxon>
        <taxon>Metschnikowiaceae</taxon>
        <taxon>Clavispora</taxon>
    </lineage>
</organism>
<sequence length="184" mass="20686">MNIHLLLLDLAHNPKPKLGTAHSLYCQVKRHHWLTTLEQGHGKWHCCPVGPDLHCQQRSSSHRPLQLFGARSTGAPGQVHSGYGSCDARLVALYTEGGYWHCYVSPVWVLQHNSRSHGNAGRQRVHDAESTGNFTRKWPKGPRAHRGHHVNCESFVGEFHQARIARGDTQWRAAQTACKRPLSC</sequence>
<gene>
    <name evidence="2" type="ORF">CLUG_04756</name>
</gene>
<dbReference type="AlphaFoldDB" id="C4Y979"/>
<evidence type="ECO:0000313" key="2">
    <source>
        <dbReference type="EMBL" id="EEQ40628.1"/>
    </source>
</evidence>
<dbReference type="EMBL" id="CH408080">
    <property type="protein sequence ID" value="EEQ40628.1"/>
    <property type="molecule type" value="Genomic_DNA"/>
</dbReference>
<evidence type="ECO:0000256" key="1">
    <source>
        <dbReference type="SAM" id="MobiDB-lite"/>
    </source>
</evidence>
<feature type="region of interest" description="Disordered" evidence="1">
    <location>
        <begin position="119"/>
        <end position="144"/>
    </location>
</feature>
<dbReference type="GeneID" id="8495895"/>
<dbReference type="HOGENOM" id="CLU_1468008_0_0_1"/>
<dbReference type="VEuPathDB" id="FungiDB:CLUG_04756"/>
<dbReference type="Proteomes" id="UP000007703">
    <property type="component" value="Unassembled WGS sequence"/>
</dbReference>
<dbReference type="InParanoid" id="C4Y979"/>